<keyword evidence="1" id="KW-0812">Transmembrane</keyword>
<accession>A0A8B3XRU3</accession>
<feature type="transmembrane region" description="Helical" evidence="1">
    <location>
        <begin position="208"/>
        <end position="241"/>
    </location>
</feature>
<evidence type="ECO:0000313" key="2">
    <source>
        <dbReference type="EMBL" id="SDT86855.1"/>
    </source>
</evidence>
<dbReference type="Proteomes" id="UP000183653">
    <property type="component" value="Chromosome I"/>
</dbReference>
<sequence>MALHLSYLLSKVKAAGYVTAREVKELHQKVQSIPVIGPALFSLSSLPSTTAALAGLIHAPFKAGRLVDMLDLSPELKRQLVNWANTRGKPGSVSAKRAFKQRIKLVRIQGQLHFEVPANARAQFYTIGGKTASNAIRLPIYQAAEALRRRVPITPSAYSARGIGRILTGTTAGALLTVGPQAIIDGTSSNGFNDFLNKSAYSQSTNVGIIILSSVVGLAGLSAMATIAIVIAGGIIIHALMNMGEYSANERIGDALTGTTR</sequence>
<proteinExistence type="predicted"/>
<keyword evidence="1" id="KW-0472">Membrane</keyword>
<gene>
    <name evidence="2" type="ORF">SAMN04490197_0126</name>
</gene>
<reference evidence="2 3" key="1">
    <citation type="submission" date="2016-10" db="EMBL/GenBank/DDBJ databases">
        <authorList>
            <person name="Varghese N."/>
            <person name="Submissions S."/>
        </authorList>
    </citation>
    <scope>NUCLEOTIDE SEQUENCE [LARGE SCALE GENOMIC DNA]</scope>
    <source>
        <strain evidence="2 3">BS2775</strain>
    </source>
</reference>
<protein>
    <submittedName>
        <fullName evidence="2">Uncharacterized protein</fullName>
    </submittedName>
</protein>
<evidence type="ECO:0000256" key="1">
    <source>
        <dbReference type="SAM" id="Phobius"/>
    </source>
</evidence>
<organism evidence="2 3">
    <name type="scientific">Pseudomonas orientalis</name>
    <dbReference type="NCBI Taxonomy" id="76758"/>
    <lineage>
        <taxon>Bacteria</taxon>
        <taxon>Pseudomonadati</taxon>
        <taxon>Pseudomonadota</taxon>
        <taxon>Gammaproteobacteria</taxon>
        <taxon>Pseudomonadales</taxon>
        <taxon>Pseudomonadaceae</taxon>
        <taxon>Pseudomonas</taxon>
    </lineage>
</organism>
<keyword evidence="3" id="KW-1185">Reference proteome</keyword>
<keyword evidence="1" id="KW-1133">Transmembrane helix</keyword>
<dbReference type="AlphaFoldDB" id="A0A8B3XRU3"/>
<evidence type="ECO:0000313" key="3">
    <source>
        <dbReference type="Proteomes" id="UP000183653"/>
    </source>
</evidence>
<name>A0A8B3XRU3_9PSED</name>
<dbReference type="EMBL" id="LT629782">
    <property type="protein sequence ID" value="SDT86855.1"/>
    <property type="molecule type" value="Genomic_DNA"/>
</dbReference>